<dbReference type="Gene3D" id="3.30.160.250">
    <property type="match status" value="1"/>
</dbReference>
<dbReference type="Proteomes" id="UP000268016">
    <property type="component" value="Unassembled WGS sequence"/>
</dbReference>
<dbReference type="RefSeq" id="WP_123642458.1">
    <property type="nucleotide sequence ID" value="NZ_ML119085.1"/>
</dbReference>
<dbReference type="SUPFAM" id="SSF143100">
    <property type="entry name" value="TTHA1013/TTHA0281-like"/>
    <property type="match status" value="1"/>
</dbReference>
<dbReference type="OrthoDB" id="9807959at2"/>
<sequence>MIVYPAILFPPDTAGLSGCLVPDLAVNASGASPDEALRDAAAIVNAFLATLADRGEPFPEATPAEDVDLDGGTLVMLGTPLPTLAA</sequence>
<protein>
    <recommendedName>
        <fullName evidence="3">Type II toxin-antitoxin system HicB family antitoxin</fullName>
    </recommendedName>
</protein>
<organism evidence="1 2">
    <name type="scientific">Histidinibacterium lentulum</name>
    <dbReference type="NCBI Taxonomy" id="2480588"/>
    <lineage>
        <taxon>Bacteria</taxon>
        <taxon>Pseudomonadati</taxon>
        <taxon>Pseudomonadota</taxon>
        <taxon>Alphaproteobacteria</taxon>
        <taxon>Rhodobacterales</taxon>
        <taxon>Paracoccaceae</taxon>
        <taxon>Histidinibacterium</taxon>
    </lineage>
</organism>
<evidence type="ECO:0000313" key="2">
    <source>
        <dbReference type="Proteomes" id="UP000268016"/>
    </source>
</evidence>
<dbReference type="InterPro" id="IPR035069">
    <property type="entry name" value="TTHA1013/TTHA0281-like"/>
</dbReference>
<comment type="caution">
    <text evidence="1">The sequence shown here is derived from an EMBL/GenBank/DDBJ whole genome shotgun (WGS) entry which is preliminary data.</text>
</comment>
<gene>
    <name evidence="1" type="ORF">EAT49_11435</name>
</gene>
<name>A0A3N2R0X3_9RHOB</name>
<proteinExistence type="predicted"/>
<keyword evidence="2" id="KW-1185">Reference proteome</keyword>
<evidence type="ECO:0000313" key="1">
    <source>
        <dbReference type="EMBL" id="ROU01129.1"/>
    </source>
</evidence>
<reference evidence="1 2" key="1">
    <citation type="submission" date="2018-10" db="EMBL/GenBank/DDBJ databases">
        <title>Histidinibacterium lentulum gen. nov., sp. nov., a marine bacterium from the culture broth of Picochlorum sp. 122.</title>
        <authorList>
            <person name="Wang G."/>
        </authorList>
    </citation>
    <scope>NUCLEOTIDE SEQUENCE [LARGE SCALE GENOMIC DNA]</scope>
    <source>
        <strain evidence="1 2">B17</strain>
    </source>
</reference>
<accession>A0A3N2R0X3</accession>
<evidence type="ECO:0008006" key="3">
    <source>
        <dbReference type="Google" id="ProtNLM"/>
    </source>
</evidence>
<dbReference type="EMBL" id="RDRB01000005">
    <property type="protein sequence ID" value="ROU01129.1"/>
    <property type="molecule type" value="Genomic_DNA"/>
</dbReference>
<dbReference type="AlphaFoldDB" id="A0A3N2R0X3"/>